<keyword evidence="1" id="KW-0378">Hydrolase</keyword>
<evidence type="ECO:0000256" key="1">
    <source>
        <dbReference type="ARBA" id="ARBA00022801"/>
    </source>
</evidence>
<evidence type="ECO:0000256" key="2">
    <source>
        <dbReference type="SAM" id="SignalP"/>
    </source>
</evidence>
<dbReference type="InterPro" id="IPR039329">
    <property type="entry name" value="SIAE"/>
</dbReference>
<protein>
    <recommendedName>
        <fullName evidence="3">Sialate O-acetylesterase domain-containing protein</fullName>
    </recommendedName>
</protein>
<dbReference type="InterPro" id="IPR036514">
    <property type="entry name" value="SGNH_hydro_sf"/>
</dbReference>
<reference evidence="4 5" key="1">
    <citation type="submission" date="2019-04" db="EMBL/GenBank/DDBJ databases">
        <authorList>
            <person name="Van Vliet M D."/>
        </authorList>
    </citation>
    <scope>NUCLEOTIDE SEQUENCE [LARGE SCALE GENOMIC DNA]</scope>
    <source>
        <strain evidence="4 5">F21</strain>
    </source>
</reference>
<keyword evidence="5" id="KW-1185">Reference proteome</keyword>
<organism evidence="4 5">
    <name type="scientific">Pontiella sulfatireligans</name>
    <dbReference type="NCBI Taxonomy" id="2750658"/>
    <lineage>
        <taxon>Bacteria</taxon>
        <taxon>Pseudomonadati</taxon>
        <taxon>Kiritimatiellota</taxon>
        <taxon>Kiritimatiellia</taxon>
        <taxon>Kiritimatiellales</taxon>
        <taxon>Pontiellaceae</taxon>
        <taxon>Pontiella</taxon>
    </lineage>
</organism>
<evidence type="ECO:0000313" key="4">
    <source>
        <dbReference type="EMBL" id="VGO21985.1"/>
    </source>
</evidence>
<name>A0A6C2UNZ8_9BACT</name>
<evidence type="ECO:0000259" key="3">
    <source>
        <dbReference type="Pfam" id="PF03629"/>
    </source>
</evidence>
<dbReference type="Proteomes" id="UP000346198">
    <property type="component" value="Unassembled WGS sequence"/>
</dbReference>
<dbReference type="InterPro" id="IPR008979">
    <property type="entry name" value="Galactose-bd-like_sf"/>
</dbReference>
<dbReference type="InterPro" id="IPR005181">
    <property type="entry name" value="SASA"/>
</dbReference>
<dbReference type="Pfam" id="PF03629">
    <property type="entry name" value="SASA"/>
    <property type="match status" value="1"/>
</dbReference>
<keyword evidence="2" id="KW-0732">Signal</keyword>
<dbReference type="SUPFAM" id="SSF49785">
    <property type="entry name" value="Galactose-binding domain-like"/>
    <property type="match status" value="1"/>
</dbReference>
<feature type="signal peptide" evidence="2">
    <location>
        <begin position="1"/>
        <end position="18"/>
    </location>
</feature>
<evidence type="ECO:0000313" key="5">
    <source>
        <dbReference type="Proteomes" id="UP000346198"/>
    </source>
</evidence>
<dbReference type="PANTHER" id="PTHR22901">
    <property type="entry name" value="SIALATE O-ACETYLESTERASE"/>
    <property type="match status" value="1"/>
</dbReference>
<dbReference type="SUPFAM" id="SSF52266">
    <property type="entry name" value="SGNH hydrolase"/>
    <property type="match status" value="1"/>
</dbReference>
<dbReference type="Gene3D" id="3.40.50.1110">
    <property type="entry name" value="SGNH hydrolase"/>
    <property type="match status" value="1"/>
</dbReference>
<dbReference type="GO" id="GO:0005975">
    <property type="term" value="P:carbohydrate metabolic process"/>
    <property type="evidence" value="ECO:0007669"/>
    <property type="project" value="TreeGrafter"/>
</dbReference>
<dbReference type="EMBL" id="CAAHFH010000002">
    <property type="protein sequence ID" value="VGO21985.1"/>
    <property type="molecule type" value="Genomic_DNA"/>
</dbReference>
<dbReference type="AlphaFoldDB" id="A0A6C2UNZ8"/>
<accession>A0A6C2UNZ8</accession>
<dbReference type="Gene3D" id="2.60.120.430">
    <property type="entry name" value="Galactose-binding lectin"/>
    <property type="match status" value="1"/>
</dbReference>
<dbReference type="GO" id="GO:0001681">
    <property type="term" value="F:sialate O-acetylesterase activity"/>
    <property type="evidence" value="ECO:0007669"/>
    <property type="project" value="InterPro"/>
</dbReference>
<dbReference type="PANTHER" id="PTHR22901:SF0">
    <property type="entry name" value="SIALATE O-ACETYLESTERASE"/>
    <property type="match status" value="1"/>
</dbReference>
<sequence length="646" mass="71221">MKKVLFAVMIGMALSAQAGSISSDVVKINFQPATFKTPAGWLADSGQPYSAARGYGWDCTLMNRERNKSDDKLFDTIVGVAHKQMEATFTADQPNGEYQLSIQLGDPLCSSSFVLYLQAGDEPVEVGKTLPGECAIFQSPVTVVDGKLTIRFVRNGSPGISINWLALGKNALTRPSSHPAPGSTLPEPPKQTVTLPDVFSDNMILQRDVPVPVWGEAESGTQMTVSFGGYDLDCTARDGKWRVVFPPMPASSKPRKLQISSFEFQVSFTNILIGDIWLASGQSNMEYYLCKAKGGKEAIANSKNPMLRLFKVRREIPRSPQIALSTGHWEEAGPDSVVTKFATAVGYSFVRELQEALDIPIGLINCSYGGTVTETWCSPDVLEQGWPEWEAQEEKNRQNPKSMKVNASSHLYERMLKTVIPFPVKGFIWYQGSANIGRFEEQKSLLPAMVDDWRKSWGNDELPFFFVQLPRFEQQNWHVFRNAQLNILKNNPNTFMAVTIDLSREYDDGNHPIHPNDKAPVGHRLALAARANVYGETDLVYTGPVIQSMQVKKGAAVLSFDHTGSGLIASDNQALRGFYISADGETFVEADAQIKGVTVVVHSSTVRNPIAVRYGADLDMGKETLDVNLANKEQLPASPFTVHLSQ</sequence>
<dbReference type="RefSeq" id="WP_136063408.1">
    <property type="nucleotide sequence ID" value="NZ_CAAHFH010000002.1"/>
</dbReference>
<proteinExistence type="predicted"/>
<feature type="chain" id="PRO_5025509914" description="Sialate O-acetylesterase domain-containing protein" evidence="2">
    <location>
        <begin position="19"/>
        <end position="646"/>
    </location>
</feature>
<gene>
    <name evidence="4" type="ORF">SCARR_04065</name>
</gene>
<feature type="domain" description="Sialate O-acetylesterase" evidence="3">
    <location>
        <begin position="275"/>
        <end position="528"/>
    </location>
</feature>